<evidence type="ECO:0000256" key="4">
    <source>
        <dbReference type="ARBA" id="ARBA00022475"/>
    </source>
</evidence>
<comment type="subcellular location">
    <subcellularLocation>
        <location evidence="2">Cell membrane</location>
    </subcellularLocation>
    <subcellularLocation>
        <location evidence="1">Membrane</location>
        <topology evidence="1">Multi-pass membrane protein</topology>
    </subcellularLocation>
</comment>
<dbReference type="Proteomes" id="UP000821853">
    <property type="component" value="Chromosome 10"/>
</dbReference>
<gene>
    <name evidence="14" type="ORF">HPB48_006070</name>
</gene>
<dbReference type="Gene3D" id="2.70.170.10">
    <property type="entry name" value="Neurotransmitter-gated ion-channel ligand-binding domain"/>
    <property type="match status" value="1"/>
</dbReference>
<feature type="transmembrane region" description="Helical" evidence="11">
    <location>
        <begin position="543"/>
        <end position="562"/>
    </location>
</feature>
<dbReference type="Pfam" id="PF02931">
    <property type="entry name" value="Neur_chan_LBD"/>
    <property type="match status" value="1"/>
</dbReference>
<accession>A0A9J6FCP0</accession>
<dbReference type="InterPro" id="IPR036734">
    <property type="entry name" value="Neur_chan_lig-bd_sf"/>
</dbReference>
<dbReference type="InterPro" id="IPR006201">
    <property type="entry name" value="Neur_channel"/>
</dbReference>
<dbReference type="PRINTS" id="PR00253">
    <property type="entry name" value="GABAARECEPTR"/>
</dbReference>
<dbReference type="InterPro" id="IPR036719">
    <property type="entry name" value="Neuro-gated_channel_TM_sf"/>
</dbReference>
<name>A0A9J6FCP0_HAELO</name>
<dbReference type="OMA" id="RICKSPM"/>
<keyword evidence="4" id="KW-1003">Cell membrane</keyword>
<evidence type="ECO:0000256" key="1">
    <source>
        <dbReference type="ARBA" id="ARBA00004141"/>
    </source>
</evidence>
<evidence type="ECO:0000256" key="2">
    <source>
        <dbReference type="ARBA" id="ARBA00004236"/>
    </source>
</evidence>
<dbReference type="OrthoDB" id="6490900at2759"/>
<evidence type="ECO:0000256" key="10">
    <source>
        <dbReference type="ARBA" id="ARBA00023303"/>
    </source>
</evidence>
<feature type="transmembrane region" description="Helical" evidence="11">
    <location>
        <begin position="454"/>
        <end position="472"/>
    </location>
</feature>
<keyword evidence="15" id="KW-1185">Reference proteome</keyword>
<evidence type="ECO:0000256" key="8">
    <source>
        <dbReference type="ARBA" id="ARBA00023065"/>
    </source>
</evidence>
<evidence type="ECO:0000256" key="6">
    <source>
        <dbReference type="ARBA" id="ARBA00022729"/>
    </source>
</evidence>
<dbReference type="InterPro" id="IPR006028">
    <property type="entry name" value="GABAA/Glycine_rcpt"/>
</dbReference>
<keyword evidence="6" id="KW-0732">Signal</keyword>
<dbReference type="EMBL" id="JABSTR010000002">
    <property type="protein sequence ID" value="KAH9363966.1"/>
    <property type="molecule type" value="Genomic_DNA"/>
</dbReference>
<dbReference type="SUPFAM" id="SSF63712">
    <property type="entry name" value="Nicotinic receptor ligand binding domain-like"/>
    <property type="match status" value="1"/>
</dbReference>
<feature type="transmembrane region" description="Helical" evidence="11">
    <location>
        <begin position="390"/>
        <end position="411"/>
    </location>
</feature>
<dbReference type="GO" id="GO:0004888">
    <property type="term" value="F:transmembrane signaling receptor activity"/>
    <property type="evidence" value="ECO:0007669"/>
    <property type="project" value="InterPro"/>
</dbReference>
<dbReference type="InterPro" id="IPR006029">
    <property type="entry name" value="Neurotrans-gated_channel_TM"/>
</dbReference>
<evidence type="ECO:0000256" key="11">
    <source>
        <dbReference type="SAM" id="Phobius"/>
    </source>
</evidence>
<dbReference type="VEuPathDB" id="VectorBase:HLOH_050443"/>
<evidence type="ECO:0000256" key="5">
    <source>
        <dbReference type="ARBA" id="ARBA00022692"/>
    </source>
</evidence>
<evidence type="ECO:0000256" key="9">
    <source>
        <dbReference type="ARBA" id="ARBA00023136"/>
    </source>
</evidence>
<sequence length="565" mass="63121">MMALKLRQALTHSQTPLTSIRLLHPPTARRVRSPGCPRHPTTEDSYMVWWTPRVRRLGVFPTSFTPYLPGRPNALTCLRLTYIVAGSGAERIQIVAQDVGNRPLFTLENNHGDTWRTFGINMTVTQDVRTENEKNLVTRAGPEPKYMGSKRLCLAFLMLALLGNCVALSVEEEALYNQVLVPGYSKSSPPRTADNKTDVFIQLEVIFVGDVRESWLDFKLNAWVSLLWRDSRVDATLLRQLGHRTMPEFLTRSVWQPSVVFESAGQVTRFDESDVYVRDDDFLLLRQRIVFHVLCLAQEDTFILGGTVCSLVVKLVHNADSAASLVWVGDDSASPFFGQHESIVLQEGVRPLSYRLVKVEPSQHEHEESSRAIGHPPAVTASFHFSKVTWSFLLSTYVPSTLVVVVSWMAFWVDVGAAASRVTLGVSCLLTLAAQVRHNRIASPYSSQLQPGDVWFFMSAVMVFCSLLEFVVAHNAYRAQVRAQNAGVTSASASSTSIADPRYHVYRKPPAMVALTVMCDVGSQTNRSYLAYHPNDVDMLARVIFPVAFVLVASGYFLWYAASDK</sequence>
<evidence type="ECO:0000256" key="7">
    <source>
        <dbReference type="ARBA" id="ARBA00022989"/>
    </source>
</evidence>
<comment type="caution">
    <text evidence="14">The sequence shown here is derived from an EMBL/GenBank/DDBJ whole genome shotgun (WGS) entry which is preliminary data.</text>
</comment>
<dbReference type="Pfam" id="PF02932">
    <property type="entry name" value="Neur_chan_memb"/>
    <property type="match status" value="1"/>
</dbReference>
<evidence type="ECO:0000256" key="3">
    <source>
        <dbReference type="ARBA" id="ARBA00022448"/>
    </source>
</evidence>
<dbReference type="GO" id="GO:0099095">
    <property type="term" value="F:ligand-gated monoatomic anion channel activity"/>
    <property type="evidence" value="ECO:0007669"/>
    <property type="project" value="UniProtKB-ARBA"/>
</dbReference>
<keyword evidence="7 11" id="KW-1133">Transmembrane helix</keyword>
<dbReference type="GO" id="GO:0005886">
    <property type="term" value="C:plasma membrane"/>
    <property type="evidence" value="ECO:0007669"/>
    <property type="project" value="UniProtKB-SubCell"/>
</dbReference>
<dbReference type="AlphaFoldDB" id="A0A9J6FCP0"/>
<reference evidence="14 15" key="1">
    <citation type="journal article" date="2020" name="Cell">
        <title>Large-Scale Comparative Analyses of Tick Genomes Elucidate Their Genetic Diversity and Vector Capacities.</title>
        <authorList>
            <consortium name="Tick Genome and Microbiome Consortium (TIGMIC)"/>
            <person name="Jia N."/>
            <person name="Wang J."/>
            <person name="Shi W."/>
            <person name="Du L."/>
            <person name="Sun Y."/>
            <person name="Zhan W."/>
            <person name="Jiang J.F."/>
            <person name="Wang Q."/>
            <person name="Zhang B."/>
            <person name="Ji P."/>
            <person name="Bell-Sakyi L."/>
            <person name="Cui X.M."/>
            <person name="Yuan T.T."/>
            <person name="Jiang B.G."/>
            <person name="Yang W.F."/>
            <person name="Lam T.T."/>
            <person name="Chang Q.C."/>
            <person name="Ding S.J."/>
            <person name="Wang X.J."/>
            <person name="Zhu J.G."/>
            <person name="Ruan X.D."/>
            <person name="Zhao L."/>
            <person name="Wei J.T."/>
            <person name="Ye R.Z."/>
            <person name="Que T.C."/>
            <person name="Du C.H."/>
            <person name="Zhou Y.H."/>
            <person name="Cheng J.X."/>
            <person name="Dai P.F."/>
            <person name="Guo W.B."/>
            <person name="Han X.H."/>
            <person name="Huang E.J."/>
            <person name="Li L.F."/>
            <person name="Wei W."/>
            <person name="Gao Y.C."/>
            <person name="Liu J.Z."/>
            <person name="Shao H.Z."/>
            <person name="Wang X."/>
            <person name="Wang C.C."/>
            <person name="Yang T.C."/>
            <person name="Huo Q.B."/>
            <person name="Li W."/>
            <person name="Chen H.Y."/>
            <person name="Chen S.E."/>
            <person name="Zhou L.G."/>
            <person name="Ni X.B."/>
            <person name="Tian J.H."/>
            <person name="Sheng Y."/>
            <person name="Liu T."/>
            <person name="Pan Y.S."/>
            <person name="Xia L.Y."/>
            <person name="Li J."/>
            <person name="Zhao F."/>
            <person name="Cao W.C."/>
        </authorList>
    </citation>
    <scope>NUCLEOTIDE SEQUENCE [LARGE SCALE GENOMIC DNA]</scope>
    <source>
        <strain evidence="14">HaeL-2018</strain>
    </source>
</reference>
<evidence type="ECO:0000313" key="14">
    <source>
        <dbReference type="EMBL" id="KAH9363966.1"/>
    </source>
</evidence>
<dbReference type="GO" id="GO:0005230">
    <property type="term" value="F:extracellular ligand-gated monoatomic ion channel activity"/>
    <property type="evidence" value="ECO:0007669"/>
    <property type="project" value="InterPro"/>
</dbReference>
<dbReference type="SUPFAM" id="SSF90112">
    <property type="entry name" value="Neurotransmitter-gated ion-channel transmembrane pore"/>
    <property type="match status" value="1"/>
</dbReference>
<organism evidence="14 15">
    <name type="scientific">Haemaphysalis longicornis</name>
    <name type="common">Bush tick</name>
    <dbReference type="NCBI Taxonomy" id="44386"/>
    <lineage>
        <taxon>Eukaryota</taxon>
        <taxon>Metazoa</taxon>
        <taxon>Ecdysozoa</taxon>
        <taxon>Arthropoda</taxon>
        <taxon>Chelicerata</taxon>
        <taxon>Arachnida</taxon>
        <taxon>Acari</taxon>
        <taxon>Parasitiformes</taxon>
        <taxon>Ixodida</taxon>
        <taxon>Ixodoidea</taxon>
        <taxon>Ixodidae</taxon>
        <taxon>Haemaphysalinae</taxon>
        <taxon>Haemaphysalis</taxon>
    </lineage>
</organism>
<evidence type="ECO:0000259" key="13">
    <source>
        <dbReference type="Pfam" id="PF02932"/>
    </source>
</evidence>
<keyword evidence="3" id="KW-0813">Transport</keyword>
<dbReference type="InterPro" id="IPR006202">
    <property type="entry name" value="Neur_chan_lig-bd"/>
</dbReference>
<keyword evidence="5 11" id="KW-0812">Transmembrane</keyword>
<dbReference type="Gene3D" id="1.20.58.390">
    <property type="entry name" value="Neurotransmitter-gated ion-channel transmembrane domain"/>
    <property type="match status" value="1"/>
</dbReference>
<dbReference type="GO" id="GO:0005254">
    <property type="term" value="F:chloride channel activity"/>
    <property type="evidence" value="ECO:0007669"/>
    <property type="project" value="UniProtKB-ARBA"/>
</dbReference>
<dbReference type="PANTHER" id="PTHR18945">
    <property type="entry name" value="NEUROTRANSMITTER GATED ION CHANNEL"/>
    <property type="match status" value="1"/>
</dbReference>
<evidence type="ECO:0000313" key="15">
    <source>
        <dbReference type="Proteomes" id="UP000821853"/>
    </source>
</evidence>
<keyword evidence="10" id="KW-0407">Ion channel</keyword>
<dbReference type="InterPro" id="IPR038050">
    <property type="entry name" value="Neuro_actylchol_rec"/>
</dbReference>
<protein>
    <submittedName>
        <fullName evidence="14">Uncharacterized protein</fullName>
    </submittedName>
</protein>
<keyword evidence="8" id="KW-0406">Ion transport</keyword>
<feature type="domain" description="Neurotransmitter-gated ion-channel transmembrane" evidence="13">
    <location>
        <begin position="396"/>
        <end position="479"/>
    </location>
</feature>
<proteinExistence type="predicted"/>
<keyword evidence="9 11" id="KW-0472">Membrane</keyword>
<evidence type="ECO:0000259" key="12">
    <source>
        <dbReference type="Pfam" id="PF02931"/>
    </source>
</evidence>
<feature type="domain" description="Neurotransmitter-gated ion-channel ligand-binding" evidence="12">
    <location>
        <begin position="173"/>
        <end position="386"/>
    </location>
</feature>